<dbReference type="Proteomes" id="UP000326912">
    <property type="component" value="Unassembled WGS sequence"/>
</dbReference>
<sequence>MDDKLKKVDPEPISSKEQQAEKKELMEAARKAAKGGSKGKDELDDVETISKEQAEKEIRQAAEKIKNQKKTK</sequence>
<evidence type="ECO:0000313" key="2">
    <source>
        <dbReference type="EMBL" id="GER88697.1"/>
    </source>
</evidence>
<feature type="compositionally biased region" description="Basic and acidic residues" evidence="1">
    <location>
        <begin position="1"/>
        <end position="10"/>
    </location>
</feature>
<comment type="caution">
    <text evidence="2">The sequence shown here is derived from an EMBL/GenBank/DDBJ whole genome shotgun (WGS) entry which is preliminary data.</text>
</comment>
<organism evidence="2 3">
    <name type="scientific">Dictyobacter vulcani</name>
    <dbReference type="NCBI Taxonomy" id="2607529"/>
    <lineage>
        <taxon>Bacteria</taxon>
        <taxon>Bacillati</taxon>
        <taxon>Chloroflexota</taxon>
        <taxon>Ktedonobacteria</taxon>
        <taxon>Ktedonobacterales</taxon>
        <taxon>Dictyobacteraceae</taxon>
        <taxon>Dictyobacter</taxon>
    </lineage>
</organism>
<evidence type="ECO:0000313" key="3">
    <source>
        <dbReference type="Proteomes" id="UP000326912"/>
    </source>
</evidence>
<feature type="compositionally biased region" description="Basic and acidic residues" evidence="1">
    <location>
        <begin position="18"/>
        <end position="30"/>
    </location>
</feature>
<evidence type="ECO:0000256" key="1">
    <source>
        <dbReference type="SAM" id="MobiDB-lite"/>
    </source>
</evidence>
<reference evidence="2 3" key="1">
    <citation type="submission" date="2019-10" db="EMBL/GenBank/DDBJ databases">
        <title>Dictyobacter vulcani sp. nov., within the class Ktedonobacteria, isolated from soil of volcanic Mt. Zao.</title>
        <authorList>
            <person name="Zheng Y."/>
            <person name="Wang C.M."/>
            <person name="Sakai Y."/>
            <person name="Abe K."/>
            <person name="Yokota A."/>
            <person name="Yabe S."/>
        </authorList>
    </citation>
    <scope>NUCLEOTIDE SEQUENCE [LARGE SCALE GENOMIC DNA]</scope>
    <source>
        <strain evidence="2 3">W12</strain>
    </source>
</reference>
<dbReference type="AlphaFoldDB" id="A0A5J4KQP4"/>
<dbReference type="RefSeq" id="WP_151756568.1">
    <property type="nucleotide sequence ID" value="NZ_BKZW01000001.1"/>
</dbReference>
<protein>
    <submittedName>
        <fullName evidence="2">Uncharacterized protein</fullName>
    </submittedName>
</protein>
<name>A0A5J4KQP4_9CHLR</name>
<proteinExistence type="predicted"/>
<keyword evidence="3" id="KW-1185">Reference proteome</keyword>
<feature type="compositionally biased region" description="Basic and acidic residues" evidence="1">
    <location>
        <begin position="48"/>
        <end position="66"/>
    </location>
</feature>
<feature type="region of interest" description="Disordered" evidence="1">
    <location>
        <begin position="1"/>
        <end position="72"/>
    </location>
</feature>
<dbReference type="EMBL" id="BKZW01000001">
    <property type="protein sequence ID" value="GER88697.1"/>
    <property type="molecule type" value="Genomic_DNA"/>
</dbReference>
<accession>A0A5J4KQP4</accession>
<gene>
    <name evidence="2" type="ORF">KDW_28590</name>
</gene>